<dbReference type="GeneID" id="5076573"/>
<dbReference type="KEGG" id="vg:5076573"/>
<name>Q52PR6_9CAUD</name>
<keyword evidence="2" id="KW-1185">Reference proteome</keyword>
<sequence length="153" mass="17345">MSIFQNLLANYPKYSARKVRRLAEHLEFLSGSADYPVSRQIAEDLQAYHLLQAKMESQMNDDVQVQVQVTGPHEHTTEHISVTPVGTARKALDVIHDFIRINIPSIHWNNDKYEKVRASANGYINGQSFYTDRTIIQARLSPQNDLPLDGAGK</sequence>
<evidence type="ECO:0000313" key="2">
    <source>
        <dbReference type="Proteomes" id="UP000001305"/>
    </source>
</evidence>
<organism evidence="1 2">
    <name type="scientific">Xanthomonas phage Xp15</name>
    <dbReference type="NCBI Taxonomy" id="322855"/>
    <lineage>
        <taxon>Viruses</taxon>
        <taxon>Duplodnaviria</taxon>
        <taxon>Heunggongvirae</taxon>
        <taxon>Uroviricota</taxon>
        <taxon>Caudoviricetes</taxon>
        <taxon>Alachuavirus</taxon>
        <taxon>Alachuavirus Xp15</taxon>
    </lineage>
</organism>
<proteinExistence type="predicted"/>
<keyword evidence="1" id="KW-0396">Initiation factor</keyword>
<protein>
    <submittedName>
        <fullName evidence="1">Possible translation initiation factor</fullName>
    </submittedName>
</protein>
<reference evidence="1 2" key="1">
    <citation type="submission" date="2005-03" db="EMBL/GenBank/DDBJ databases">
        <title>Sequencing of bacteriophage Xp15 from Xanthomonas campestris pv. pelargonii and identification of the lysis genes.</title>
        <authorList>
            <person name="Ramadugu C."/>
            <person name="Gabriel D.W."/>
        </authorList>
    </citation>
    <scope>NUCLEOTIDE SEQUENCE [LARGE SCALE GENOMIC DNA]</scope>
</reference>
<evidence type="ECO:0000313" key="1">
    <source>
        <dbReference type="EMBL" id="AAX84892.1"/>
    </source>
</evidence>
<accession>Q52PR6</accession>
<keyword evidence="1" id="KW-0648">Protein biosynthesis</keyword>
<dbReference type="Proteomes" id="UP000001305">
    <property type="component" value="Segment"/>
</dbReference>
<dbReference type="RefSeq" id="YP_239324.1">
    <property type="nucleotide sequence ID" value="NC_007024.1"/>
</dbReference>
<dbReference type="EMBL" id="AY986977">
    <property type="protein sequence ID" value="AAX84892.1"/>
    <property type="molecule type" value="Genomic_DNA"/>
</dbReference>